<dbReference type="EMBL" id="RAZT01000004">
    <property type="protein sequence ID" value="RKN34125.1"/>
    <property type="molecule type" value="Genomic_DNA"/>
</dbReference>
<reference evidence="4 5" key="1">
    <citation type="submission" date="2018-09" db="EMBL/GenBank/DDBJ databases">
        <title>Micromonospora sp. nov. MS1-9, isolated from a root of Musa sp.</title>
        <authorList>
            <person name="Kuncharoen N."/>
            <person name="Kudo T."/>
            <person name="Ohkuma M."/>
            <person name="Yuki M."/>
            <person name="Tanasupawat S."/>
        </authorList>
    </citation>
    <scope>NUCLEOTIDE SEQUENCE [LARGE SCALE GENOMIC DNA]</scope>
    <source>
        <strain evidence="4 5">MS1-9</strain>
    </source>
</reference>
<evidence type="ECO:0000259" key="3">
    <source>
        <dbReference type="SMART" id="SM00278"/>
    </source>
</evidence>
<dbReference type="GO" id="GO:0003677">
    <property type="term" value="F:DNA binding"/>
    <property type="evidence" value="ECO:0007669"/>
    <property type="project" value="InterPro"/>
</dbReference>
<organism evidence="4 5">
    <name type="scientific">Micromonospora musae</name>
    <dbReference type="NCBI Taxonomy" id="1894970"/>
    <lineage>
        <taxon>Bacteria</taxon>
        <taxon>Bacillati</taxon>
        <taxon>Actinomycetota</taxon>
        <taxon>Actinomycetes</taxon>
        <taxon>Micromonosporales</taxon>
        <taxon>Micromonosporaceae</taxon>
        <taxon>Micromonospora</taxon>
    </lineage>
</organism>
<sequence length="195" mass="20827">MSRSPRSGRALAATSTPVAILHLERGVRCRPSCGIPSPYASSRRPRMAWFINQSLLIILAAFLLGLLVGWLVWGSRRPAPPATDTAAATPLPTEPVRTGPDDLERIEGIGPKMAAALRAAGIHTFGQLAEADDDTRRTAIEAAGLTFAPSLVTWGRQARLLADGDEAGFRELTERLVAGRDVETAAQAQPVGRTR</sequence>
<keyword evidence="2" id="KW-0472">Membrane</keyword>
<proteinExistence type="predicted"/>
<dbReference type="InterPro" id="IPR003583">
    <property type="entry name" value="Hlx-hairpin-Hlx_DNA-bd_motif"/>
</dbReference>
<evidence type="ECO:0000313" key="4">
    <source>
        <dbReference type="EMBL" id="RKN34125.1"/>
    </source>
</evidence>
<evidence type="ECO:0000313" key="5">
    <source>
        <dbReference type="Proteomes" id="UP000275865"/>
    </source>
</evidence>
<feature type="transmembrane region" description="Helical" evidence="2">
    <location>
        <begin position="53"/>
        <end position="73"/>
    </location>
</feature>
<comment type="caution">
    <text evidence="4">The sequence shown here is derived from an EMBL/GenBank/DDBJ whole genome shotgun (WGS) entry which is preliminary data.</text>
</comment>
<feature type="domain" description="Helix-hairpin-helix DNA-binding motif class 1" evidence="3">
    <location>
        <begin position="101"/>
        <end position="120"/>
    </location>
</feature>
<dbReference type="AlphaFoldDB" id="A0A3A9Y9F3"/>
<dbReference type="Gene3D" id="1.10.150.20">
    <property type="entry name" value="5' to 3' exonuclease, C-terminal subdomain"/>
    <property type="match status" value="1"/>
</dbReference>
<dbReference type="Pfam" id="PF14520">
    <property type="entry name" value="HHH_5"/>
    <property type="match status" value="1"/>
</dbReference>
<keyword evidence="2" id="KW-0812">Transmembrane</keyword>
<dbReference type="SMART" id="SM00278">
    <property type="entry name" value="HhH1"/>
    <property type="match status" value="1"/>
</dbReference>
<dbReference type="GO" id="GO:0006281">
    <property type="term" value="P:DNA repair"/>
    <property type="evidence" value="ECO:0007669"/>
    <property type="project" value="InterPro"/>
</dbReference>
<name>A0A3A9Y9F3_9ACTN</name>
<dbReference type="Proteomes" id="UP000275865">
    <property type="component" value="Unassembled WGS sequence"/>
</dbReference>
<keyword evidence="2" id="KW-1133">Transmembrane helix</keyword>
<protein>
    <recommendedName>
        <fullName evidence="3">Helix-hairpin-helix DNA-binding motif class 1 domain-containing protein</fullName>
    </recommendedName>
</protein>
<feature type="compositionally biased region" description="Low complexity" evidence="1">
    <location>
        <begin position="82"/>
        <end position="91"/>
    </location>
</feature>
<evidence type="ECO:0000256" key="1">
    <source>
        <dbReference type="SAM" id="MobiDB-lite"/>
    </source>
</evidence>
<evidence type="ECO:0000256" key="2">
    <source>
        <dbReference type="SAM" id="Phobius"/>
    </source>
</evidence>
<feature type="region of interest" description="Disordered" evidence="1">
    <location>
        <begin position="81"/>
        <end position="100"/>
    </location>
</feature>
<gene>
    <name evidence="4" type="ORF">D7044_10675</name>
</gene>
<accession>A0A3A9Y9F3</accession>